<organism evidence="1 2">
    <name type="scientific">Bacillus mycoides</name>
    <dbReference type="NCBI Taxonomy" id="1405"/>
    <lineage>
        <taxon>Bacteria</taxon>
        <taxon>Bacillati</taxon>
        <taxon>Bacillota</taxon>
        <taxon>Bacilli</taxon>
        <taxon>Bacillales</taxon>
        <taxon>Bacillaceae</taxon>
        <taxon>Bacillus</taxon>
        <taxon>Bacillus cereus group</taxon>
    </lineage>
</organism>
<dbReference type="EMBL" id="AHEV01000051">
    <property type="protein sequence ID" value="EJR29981.1"/>
    <property type="molecule type" value="Genomic_DNA"/>
</dbReference>
<evidence type="ECO:0000313" key="1">
    <source>
        <dbReference type="EMBL" id="EJR29981.1"/>
    </source>
</evidence>
<proteinExistence type="predicted"/>
<evidence type="ECO:0000313" key="2">
    <source>
        <dbReference type="Proteomes" id="UP000006976"/>
    </source>
</evidence>
<reference evidence="1 2" key="1">
    <citation type="submission" date="2012-04" db="EMBL/GenBank/DDBJ databases">
        <title>The Genome Sequence of Bacillus cereus VD078.</title>
        <authorList>
            <consortium name="The Broad Institute Genome Sequencing Platform"/>
            <consortium name="The Broad Institute Genome Sequencing Center for Infectious Disease"/>
            <person name="Feldgarden M."/>
            <person name="Van der Auwera G.A."/>
            <person name="Mahillon J."/>
            <person name="Duprez V."/>
            <person name="Timmery S."/>
            <person name="Mattelet C."/>
            <person name="Dierick K."/>
            <person name="Sun M."/>
            <person name="Yu Z."/>
            <person name="Zhu L."/>
            <person name="Hu X."/>
            <person name="Shank E.B."/>
            <person name="Swiecicka I."/>
            <person name="Hansen B.M."/>
            <person name="Andrup L."/>
            <person name="Young S.K."/>
            <person name="Zeng Q."/>
            <person name="Gargeya S."/>
            <person name="Fitzgerald M."/>
            <person name="Haas B."/>
            <person name="Abouelleil A."/>
            <person name="Alvarado L."/>
            <person name="Arachchi H.M."/>
            <person name="Berlin A."/>
            <person name="Chapman S.B."/>
            <person name="Goldberg J."/>
            <person name="Griggs A."/>
            <person name="Gujja S."/>
            <person name="Hansen M."/>
            <person name="Howarth C."/>
            <person name="Imamovic A."/>
            <person name="Larimer J."/>
            <person name="McCowen C."/>
            <person name="Montmayeur A."/>
            <person name="Murphy C."/>
            <person name="Neiman D."/>
            <person name="Pearson M."/>
            <person name="Priest M."/>
            <person name="Roberts A."/>
            <person name="Saif S."/>
            <person name="Shea T."/>
            <person name="Sisk P."/>
            <person name="Sykes S."/>
            <person name="Wortman J."/>
            <person name="Nusbaum C."/>
            <person name="Birren B."/>
        </authorList>
    </citation>
    <scope>NUCLEOTIDE SEQUENCE [LARGE SCALE GENOMIC DNA]</scope>
    <source>
        <strain evidence="1 2">VD078</strain>
    </source>
</reference>
<dbReference type="Proteomes" id="UP000006976">
    <property type="component" value="Unassembled WGS sequence"/>
</dbReference>
<sequence>MNLFRRRELDFVFIDNDDRLVFSQLAFDTPNWYEDSLSIWTETDNQKEIVLDFNYLDEDYVGDRKLERIINVVRDITDYVMLEQEPSYGFPNLKDAMCLQELLNKIDSSKLDFYTVTYNHSDNRVLLSEQSGFGRLG</sequence>
<dbReference type="RefSeq" id="WP_002169812.1">
    <property type="nucleotide sequence ID" value="NZ_JH792253.1"/>
</dbReference>
<comment type="caution">
    <text evidence="1">The sequence shown here is derived from an EMBL/GenBank/DDBJ whole genome shotgun (WGS) entry which is preliminary data.</text>
</comment>
<protein>
    <submittedName>
        <fullName evidence="1">Uncharacterized protein</fullName>
    </submittedName>
</protein>
<dbReference type="AlphaFoldDB" id="A0ABC9QV20"/>
<name>A0ABC9QV20_BACMY</name>
<gene>
    <name evidence="1" type="ORF">III_05750</name>
</gene>
<accession>A0ABC9QV20</accession>